<sequence>MTLADLRAGPEPVLAEVDGIPVSGLRAVAEAPRAVLVAMHGGATSGGYFDCPGHPELSLFRIAHRLGYTVVAPDRPGYGASAPFADDLIEPERRLDLMFGAVEAFLGDRPRGAGTFLLAHSAGCEQAVRMAVDPRADDLLGLEVSGTGHRPHPDFVRAFEARQRDDRTPGVGALIWTPERLYPPDIRGGAAIGAPGPRMEATALRTWSSHDFPELAARVRVPVRFTTAEYERVWRGDPEALAEVGALFTAAPRVVLNRQPNSGHNISVGHTAAAYHLGVLAFLEECVVAAVTGEFTGPTPQFDGGSAPSGR</sequence>
<proteinExistence type="predicted"/>
<dbReference type="InterPro" id="IPR029058">
    <property type="entry name" value="AB_hydrolase_fold"/>
</dbReference>
<dbReference type="EMBL" id="JBHSAX010000009">
    <property type="protein sequence ID" value="MFC3962316.1"/>
    <property type="molecule type" value="Genomic_DNA"/>
</dbReference>
<name>A0ABV8DRR8_9NOCA</name>
<evidence type="ECO:0000259" key="1">
    <source>
        <dbReference type="Pfam" id="PF12697"/>
    </source>
</evidence>
<dbReference type="Proteomes" id="UP001595696">
    <property type="component" value="Unassembled WGS sequence"/>
</dbReference>
<keyword evidence="3" id="KW-1185">Reference proteome</keyword>
<protein>
    <submittedName>
        <fullName evidence="2">Alpha/beta fold hydrolase</fullName>
    </submittedName>
</protein>
<dbReference type="GO" id="GO:0016787">
    <property type="term" value="F:hydrolase activity"/>
    <property type="evidence" value="ECO:0007669"/>
    <property type="project" value="UniProtKB-KW"/>
</dbReference>
<reference evidence="3" key="1">
    <citation type="journal article" date="2019" name="Int. J. Syst. Evol. Microbiol.">
        <title>The Global Catalogue of Microorganisms (GCM) 10K type strain sequencing project: providing services to taxonomists for standard genome sequencing and annotation.</title>
        <authorList>
            <consortium name="The Broad Institute Genomics Platform"/>
            <consortium name="The Broad Institute Genome Sequencing Center for Infectious Disease"/>
            <person name="Wu L."/>
            <person name="Ma J."/>
        </authorList>
    </citation>
    <scope>NUCLEOTIDE SEQUENCE [LARGE SCALE GENOMIC DNA]</scope>
    <source>
        <strain evidence="3">CGMCC 4.7330</strain>
    </source>
</reference>
<dbReference type="SUPFAM" id="SSF53474">
    <property type="entry name" value="alpha/beta-Hydrolases"/>
    <property type="match status" value="1"/>
</dbReference>
<comment type="caution">
    <text evidence="2">The sequence shown here is derived from an EMBL/GenBank/DDBJ whole genome shotgun (WGS) entry which is preliminary data.</text>
</comment>
<dbReference type="RefSeq" id="WP_378612087.1">
    <property type="nucleotide sequence ID" value="NZ_JBHSAX010000009.1"/>
</dbReference>
<gene>
    <name evidence="2" type="ORF">ACFO0B_09995</name>
</gene>
<evidence type="ECO:0000313" key="2">
    <source>
        <dbReference type="EMBL" id="MFC3962316.1"/>
    </source>
</evidence>
<dbReference type="InterPro" id="IPR000073">
    <property type="entry name" value="AB_hydrolase_1"/>
</dbReference>
<feature type="domain" description="AB hydrolase-1" evidence="1">
    <location>
        <begin position="37"/>
        <end position="267"/>
    </location>
</feature>
<organism evidence="2 3">
    <name type="scientific">Nocardia jiangsuensis</name>
    <dbReference type="NCBI Taxonomy" id="1691563"/>
    <lineage>
        <taxon>Bacteria</taxon>
        <taxon>Bacillati</taxon>
        <taxon>Actinomycetota</taxon>
        <taxon>Actinomycetes</taxon>
        <taxon>Mycobacteriales</taxon>
        <taxon>Nocardiaceae</taxon>
        <taxon>Nocardia</taxon>
    </lineage>
</organism>
<evidence type="ECO:0000313" key="3">
    <source>
        <dbReference type="Proteomes" id="UP001595696"/>
    </source>
</evidence>
<dbReference type="Pfam" id="PF12697">
    <property type="entry name" value="Abhydrolase_6"/>
    <property type="match status" value="1"/>
</dbReference>
<dbReference type="Gene3D" id="3.40.50.1820">
    <property type="entry name" value="alpha/beta hydrolase"/>
    <property type="match status" value="1"/>
</dbReference>
<accession>A0ABV8DRR8</accession>
<keyword evidence="2" id="KW-0378">Hydrolase</keyword>